<organism evidence="1">
    <name type="scientific">Panstrongylus lignarius</name>
    <dbReference type="NCBI Taxonomy" id="156445"/>
    <lineage>
        <taxon>Eukaryota</taxon>
        <taxon>Metazoa</taxon>
        <taxon>Ecdysozoa</taxon>
        <taxon>Arthropoda</taxon>
        <taxon>Hexapoda</taxon>
        <taxon>Insecta</taxon>
        <taxon>Pterygota</taxon>
        <taxon>Neoptera</taxon>
        <taxon>Paraneoptera</taxon>
        <taxon>Hemiptera</taxon>
        <taxon>Heteroptera</taxon>
        <taxon>Panheteroptera</taxon>
        <taxon>Cimicomorpha</taxon>
        <taxon>Reduviidae</taxon>
        <taxon>Triatominae</taxon>
        <taxon>Panstrongylus</taxon>
    </lineage>
</organism>
<dbReference type="AlphaFoldDB" id="A0A224XXQ1"/>
<dbReference type="EMBL" id="GFTR01000332">
    <property type="protein sequence ID" value="JAW16094.1"/>
    <property type="molecule type" value="Transcribed_RNA"/>
</dbReference>
<protein>
    <submittedName>
        <fullName evidence="1">Putative secreted protein</fullName>
    </submittedName>
</protein>
<reference evidence="1" key="1">
    <citation type="journal article" date="2018" name="PLoS Negl. Trop. Dis.">
        <title>An insight into the salivary gland and fat body transcriptome of Panstrongylus lignarius (Hemiptera: Heteroptera), the main vector of Chagas disease in Peru.</title>
        <authorList>
            <person name="Nevoa J.C."/>
            <person name="Mendes M.T."/>
            <person name="da Silva M.V."/>
            <person name="Soares S.C."/>
            <person name="Oliveira C.J.F."/>
            <person name="Ribeiro J.M.C."/>
        </authorList>
    </citation>
    <scope>NUCLEOTIDE SEQUENCE</scope>
</reference>
<proteinExistence type="predicted"/>
<name>A0A224XXQ1_9HEMI</name>
<evidence type="ECO:0000313" key="1">
    <source>
        <dbReference type="EMBL" id="JAW16094.1"/>
    </source>
</evidence>
<sequence>MFVLYLKKLFRLSLYFLRINSEVQLLLMDLFKSTYYSYICIQPKASLNIRIRIGPFIHTHIVKSLLMLMNE</sequence>
<accession>A0A224XXQ1</accession>